<dbReference type="Gene3D" id="4.10.365.10">
    <property type="entry name" value="p27"/>
    <property type="match status" value="1"/>
</dbReference>
<feature type="compositionally biased region" description="Acidic residues" evidence="3">
    <location>
        <begin position="354"/>
        <end position="388"/>
    </location>
</feature>
<dbReference type="KEGG" id="gfs:119638035"/>
<dbReference type="AlphaFoldDB" id="A0A9C5Z6S4"/>
<dbReference type="Proteomes" id="UP000092443">
    <property type="component" value="Unplaced"/>
</dbReference>
<feature type="compositionally biased region" description="Polar residues" evidence="3">
    <location>
        <begin position="330"/>
        <end position="348"/>
    </location>
</feature>
<dbReference type="GO" id="GO:0004861">
    <property type="term" value="F:cyclin-dependent protein serine/threonine kinase inhibitor activity"/>
    <property type="evidence" value="ECO:0007669"/>
    <property type="project" value="InterPro"/>
</dbReference>
<evidence type="ECO:0000256" key="2">
    <source>
        <dbReference type="ARBA" id="ARBA00023013"/>
    </source>
</evidence>
<evidence type="ECO:0000313" key="6">
    <source>
        <dbReference type="RefSeq" id="XP_037890545.1"/>
    </source>
</evidence>
<gene>
    <name evidence="6" type="primary">LOC119638035</name>
</gene>
<dbReference type="InterPro" id="IPR003175">
    <property type="entry name" value="CDI_dom"/>
</dbReference>
<sequence>MMTASSVEFFPCRVQLMGLPRSTATATASSGDLPTALVQRNTPNITQTTSTVTYRRPPLAKVQGVSRNLFGTPKPGEINQLFQKEAQRQRSYVLQRYNFDIASGKPTTKQQHPTAAVVKANININERYLVTQIPGSLIERELQEHEQRLQKEKCSLNRSPPDEIKCSNFKQKATKNLSSGLKVLRNRTINPSITCQGDSTLPAAAAAATSAAPGASLFLLSSSSERYKPYSRQTLITECFNLRKNKQFIAAGSGGVVGKLIKTAAKYEVLKLPQEEITTATVTATTTTTATTTATGTATATGTGTSCQLHSTDLSVNNKKCLEGREDNTDNSNNKHVNNNLQTDNTKSNTIDTNNDDNNNDNDNDDGGDDNDDDDNNDDDDDDDDDIDTLTATGGTTIMLQVSVSAQKASRNMTSISTANAPHTHHA</sequence>
<name>A0A9C5Z6S4_9MUSC</name>
<organism evidence="5 6">
    <name type="scientific">Glossina fuscipes</name>
    <dbReference type="NCBI Taxonomy" id="7396"/>
    <lineage>
        <taxon>Eukaryota</taxon>
        <taxon>Metazoa</taxon>
        <taxon>Ecdysozoa</taxon>
        <taxon>Arthropoda</taxon>
        <taxon>Hexapoda</taxon>
        <taxon>Insecta</taxon>
        <taxon>Pterygota</taxon>
        <taxon>Neoptera</taxon>
        <taxon>Endopterygota</taxon>
        <taxon>Diptera</taxon>
        <taxon>Brachycera</taxon>
        <taxon>Muscomorpha</taxon>
        <taxon>Hippoboscoidea</taxon>
        <taxon>Glossinidae</taxon>
        <taxon>Glossina</taxon>
    </lineage>
</organism>
<dbReference type="InterPro" id="IPR044898">
    <property type="entry name" value="CDI_dom_sf"/>
</dbReference>
<reference evidence="6" key="1">
    <citation type="submission" date="2025-08" db="UniProtKB">
        <authorList>
            <consortium name="RefSeq"/>
        </authorList>
    </citation>
    <scope>IDENTIFICATION</scope>
    <source>
        <tissue evidence="6">Whole body pupa</tissue>
    </source>
</reference>
<evidence type="ECO:0000256" key="3">
    <source>
        <dbReference type="SAM" id="MobiDB-lite"/>
    </source>
</evidence>
<feature type="domain" description="Cyclin-dependent kinase inhibitor" evidence="4">
    <location>
        <begin position="68"/>
        <end position="106"/>
    </location>
</feature>
<keyword evidence="5" id="KW-1185">Reference proteome</keyword>
<evidence type="ECO:0000259" key="4">
    <source>
        <dbReference type="Pfam" id="PF02234"/>
    </source>
</evidence>
<protein>
    <submittedName>
        <fullName evidence="6">Myb-like protein A</fullName>
    </submittedName>
</protein>
<dbReference type="GO" id="GO:0005634">
    <property type="term" value="C:nucleus"/>
    <property type="evidence" value="ECO:0007669"/>
    <property type="project" value="InterPro"/>
</dbReference>
<evidence type="ECO:0000313" key="5">
    <source>
        <dbReference type="Proteomes" id="UP000092443"/>
    </source>
</evidence>
<comment type="similarity">
    <text evidence="1">Belongs to the CDI family.</text>
</comment>
<evidence type="ECO:0000256" key="1">
    <source>
        <dbReference type="ARBA" id="ARBA00006726"/>
    </source>
</evidence>
<dbReference type="Pfam" id="PF02234">
    <property type="entry name" value="CDI"/>
    <property type="match status" value="1"/>
</dbReference>
<feature type="region of interest" description="Disordered" evidence="3">
    <location>
        <begin position="323"/>
        <end position="392"/>
    </location>
</feature>
<keyword evidence="2" id="KW-0649">Protein kinase inhibitor</keyword>
<accession>A0A9C5Z6S4</accession>
<proteinExistence type="inferred from homology"/>
<dbReference type="GeneID" id="119638035"/>
<dbReference type="RefSeq" id="XP_037890545.1">
    <property type="nucleotide sequence ID" value="XM_038034617.1"/>
</dbReference>
<dbReference type="GO" id="GO:0051726">
    <property type="term" value="P:regulation of cell cycle"/>
    <property type="evidence" value="ECO:0007669"/>
    <property type="project" value="InterPro"/>
</dbReference>